<evidence type="ECO:0000313" key="2">
    <source>
        <dbReference type="EMBL" id="MCS5737618.1"/>
    </source>
</evidence>
<dbReference type="Proteomes" id="UP001165586">
    <property type="component" value="Unassembled WGS sequence"/>
</dbReference>
<dbReference type="EMBL" id="JANLCJ010000880">
    <property type="protein sequence ID" value="MCS5737618.1"/>
    <property type="molecule type" value="Genomic_DNA"/>
</dbReference>
<dbReference type="RefSeq" id="WP_259544056.1">
    <property type="nucleotide sequence ID" value="NZ_JANLCJ010000880.1"/>
</dbReference>
<feature type="region of interest" description="Disordered" evidence="1">
    <location>
        <begin position="1"/>
        <end position="25"/>
    </location>
</feature>
<keyword evidence="3" id="KW-1185">Reference proteome</keyword>
<sequence>MTIANLKPGLGREKGSQNKTTRERTEAFRKKLDETNIIFKLIDQIMLDIDDQTVKFKDKLDALKTLLPYTVLNVSSEELTEQIANIQTKEDAERVAQILESKLRIVR</sequence>
<name>A0ABT2HCI6_9MICO</name>
<evidence type="ECO:0000256" key="1">
    <source>
        <dbReference type="SAM" id="MobiDB-lite"/>
    </source>
</evidence>
<comment type="caution">
    <text evidence="2">The sequence shown here is derived from an EMBL/GenBank/DDBJ whole genome shotgun (WGS) entry which is preliminary data.</text>
</comment>
<reference evidence="2" key="1">
    <citation type="submission" date="2022-08" db="EMBL/GenBank/DDBJ databases">
        <authorList>
            <person name="Deng Y."/>
            <person name="Han X.-F."/>
            <person name="Zhang Y.-Q."/>
        </authorList>
    </citation>
    <scope>NUCLEOTIDE SEQUENCE</scope>
    <source>
        <strain evidence="2">CPCC 203386</strain>
    </source>
</reference>
<accession>A0ABT2HCI6</accession>
<organism evidence="2 3">
    <name type="scientific">Herbiconiux daphne</name>
    <dbReference type="NCBI Taxonomy" id="2970914"/>
    <lineage>
        <taxon>Bacteria</taxon>
        <taxon>Bacillati</taxon>
        <taxon>Actinomycetota</taxon>
        <taxon>Actinomycetes</taxon>
        <taxon>Micrococcales</taxon>
        <taxon>Microbacteriaceae</taxon>
        <taxon>Herbiconiux</taxon>
    </lineage>
</organism>
<feature type="compositionally biased region" description="Basic and acidic residues" evidence="1">
    <location>
        <begin position="10"/>
        <end position="25"/>
    </location>
</feature>
<evidence type="ECO:0000313" key="3">
    <source>
        <dbReference type="Proteomes" id="UP001165586"/>
    </source>
</evidence>
<proteinExistence type="predicted"/>
<gene>
    <name evidence="2" type="ORF">N1032_28190</name>
</gene>
<protein>
    <submittedName>
        <fullName evidence="2">Uncharacterized protein</fullName>
    </submittedName>
</protein>